<sequence>MASTAINMDRYGVAWFKMDEASGNLIDSKGAFVGTNTGTTIVPGTSGNARNFNGINNVVQFNGRVIPVGKKSVRFRIKTNQISPAGDYAFVLDTRGTNLTTGGGLVCFVYQGNLYFGMIFATQAVYVSHLNISDNLWHDVLFTWDGTSNLNGLKLYVDDLITPKAMNTKSFPGEIHTVNLRLGWGGYPYYFRGQLDELEIYNDVITTQPDRSLIHKNGSYLTFFPEYMEWRSVGASLTKSILDQYGEDSLEEWTRDVFSHAFNSIASYSSGAGTVLVTPVTTVIPAKSIHVQ</sequence>
<comment type="caution">
    <text evidence="1">The sequence shown here is derived from an EMBL/GenBank/DDBJ whole genome shotgun (WGS) entry which is preliminary data.</text>
</comment>
<dbReference type="Gene3D" id="2.60.120.200">
    <property type="match status" value="1"/>
</dbReference>
<dbReference type="Pfam" id="PF13385">
    <property type="entry name" value="Laminin_G_3"/>
    <property type="match status" value="1"/>
</dbReference>
<proteinExistence type="predicted"/>
<accession>A0A1A5YH74</accession>
<reference evidence="1 2" key="1">
    <citation type="submission" date="2016-05" db="EMBL/GenBank/DDBJ databases">
        <title>Paenibacillus oryzae. sp. nov., isolated from the rice root.</title>
        <authorList>
            <person name="Zhang J."/>
            <person name="Zhang X."/>
        </authorList>
    </citation>
    <scope>NUCLEOTIDE SEQUENCE [LARGE SCALE GENOMIC DNA]</scope>
    <source>
        <strain evidence="1 2">1DrF-4</strain>
    </source>
</reference>
<gene>
    <name evidence="1" type="ORF">A7K91_04915</name>
</gene>
<dbReference type="STRING" id="1844972.A7K91_04915"/>
<dbReference type="InterPro" id="IPR013320">
    <property type="entry name" value="ConA-like_dom_sf"/>
</dbReference>
<dbReference type="SUPFAM" id="SSF49899">
    <property type="entry name" value="Concanavalin A-like lectins/glucanases"/>
    <property type="match status" value="1"/>
</dbReference>
<dbReference type="Proteomes" id="UP000092024">
    <property type="component" value="Unassembled WGS sequence"/>
</dbReference>
<dbReference type="EMBL" id="LYPA01000064">
    <property type="protein sequence ID" value="OBR64924.1"/>
    <property type="molecule type" value="Genomic_DNA"/>
</dbReference>
<organism evidence="1 2">
    <name type="scientific">Paenibacillus oryzae</name>
    <dbReference type="NCBI Taxonomy" id="1844972"/>
    <lineage>
        <taxon>Bacteria</taxon>
        <taxon>Bacillati</taxon>
        <taxon>Bacillota</taxon>
        <taxon>Bacilli</taxon>
        <taxon>Bacillales</taxon>
        <taxon>Paenibacillaceae</taxon>
        <taxon>Paenibacillus</taxon>
    </lineage>
</organism>
<evidence type="ECO:0000313" key="2">
    <source>
        <dbReference type="Proteomes" id="UP000092024"/>
    </source>
</evidence>
<dbReference type="RefSeq" id="WP_068684096.1">
    <property type="nucleotide sequence ID" value="NZ_LYPA01000064.1"/>
</dbReference>
<evidence type="ECO:0000313" key="1">
    <source>
        <dbReference type="EMBL" id="OBR64924.1"/>
    </source>
</evidence>
<dbReference type="OrthoDB" id="2609250at2"/>
<protein>
    <recommendedName>
        <fullName evidence="3">LamG-like jellyroll fold domain-containing protein</fullName>
    </recommendedName>
</protein>
<evidence type="ECO:0008006" key="3">
    <source>
        <dbReference type="Google" id="ProtNLM"/>
    </source>
</evidence>
<name>A0A1A5YH74_9BACL</name>
<keyword evidence="2" id="KW-1185">Reference proteome</keyword>
<dbReference type="AlphaFoldDB" id="A0A1A5YH74"/>